<dbReference type="Proteomes" id="UP000239001">
    <property type="component" value="Unassembled WGS sequence"/>
</dbReference>
<evidence type="ECO:0000313" key="1">
    <source>
        <dbReference type="EMBL" id="PSF38998.1"/>
    </source>
</evidence>
<reference evidence="1 2" key="2">
    <citation type="submission" date="2018-03" db="EMBL/GenBank/DDBJ databases">
        <authorList>
            <person name="Keele B.F."/>
        </authorList>
    </citation>
    <scope>NUCLEOTIDE SEQUENCE [LARGE SCALE GENOMIC DNA]</scope>
    <source>
        <strain evidence="1 2">CCALA 016</strain>
    </source>
</reference>
<dbReference type="EMBL" id="PXOH01000002">
    <property type="protein sequence ID" value="PSF38998.1"/>
    <property type="molecule type" value="Genomic_DNA"/>
</dbReference>
<protein>
    <submittedName>
        <fullName evidence="1">Uncharacterized protein</fullName>
    </submittedName>
</protein>
<dbReference type="AlphaFoldDB" id="A0A2T1M2L7"/>
<comment type="caution">
    <text evidence="1">The sequence shown here is derived from an EMBL/GenBank/DDBJ whole genome shotgun (WGS) entry which is preliminary data.</text>
</comment>
<accession>A0A2T1M2L7</accession>
<gene>
    <name evidence="1" type="ORF">C7H19_02795</name>
</gene>
<keyword evidence="2" id="KW-1185">Reference proteome</keyword>
<dbReference type="RefSeq" id="WP_106455364.1">
    <property type="nucleotide sequence ID" value="NZ_PXOH01000002.1"/>
</dbReference>
<reference evidence="1 2" key="1">
    <citation type="submission" date="2018-03" db="EMBL/GenBank/DDBJ databases">
        <title>The ancient ancestry and fast evolution of plastids.</title>
        <authorList>
            <person name="Moore K.R."/>
            <person name="Magnabosco C."/>
            <person name="Momper L."/>
            <person name="Gold D.A."/>
            <person name="Bosak T."/>
            <person name="Fournier G.P."/>
        </authorList>
    </citation>
    <scope>NUCLEOTIDE SEQUENCE [LARGE SCALE GENOMIC DNA]</scope>
    <source>
        <strain evidence="1 2">CCALA 016</strain>
    </source>
</reference>
<sequence>MTDDEIKQLIASNAKSIKALSSSLAQERQERQRAYQEWEKDRNQLYQYLSRLASAQSSFYEVQADYYHQLSILGERQTKLDEKLVRLFERFGIPDDDTDET</sequence>
<organism evidence="1 2">
    <name type="scientific">Aphanothece hegewaldii CCALA 016</name>
    <dbReference type="NCBI Taxonomy" id="2107694"/>
    <lineage>
        <taxon>Bacteria</taxon>
        <taxon>Bacillati</taxon>
        <taxon>Cyanobacteriota</taxon>
        <taxon>Cyanophyceae</taxon>
        <taxon>Oscillatoriophycideae</taxon>
        <taxon>Chroococcales</taxon>
        <taxon>Aphanothecaceae</taxon>
        <taxon>Aphanothece</taxon>
    </lineage>
</organism>
<proteinExistence type="predicted"/>
<evidence type="ECO:0000313" key="2">
    <source>
        <dbReference type="Proteomes" id="UP000239001"/>
    </source>
</evidence>
<name>A0A2T1M2L7_9CHRO</name>